<gene>
    <name evidence="1" type="ORF">D0Y96_10295</name>
</gene>
<accession>A0A372IQ36</accession>
<dbReference type="EMBL" id="QVQT01000003">
    <property type="protein sequence ID" value="RFU17080.1"/>
    <property type="molecule type" value="Genomic_DNA"/>
</dbReference>
<comment type="caution">
    <text evidence="1">The sequence shown here is derived from an EMBL/GenBank/DDBJ whole genome shotgun (WGS) entry which is preliminary data.</text>
</comment>
<name>A0A372IQ36_9BACT</name>
<organism evidence="1 2">
    <name type="scientific">Paracidobacterium acidisoli</name>
    <dbReference type="NCBI Taxonomy" id="2303751"/>
    <lineage>
        <taxon>Bacteria</taxon>
        <taxon>Pseudomonadati</taxon>
        <taxon>Acidobacteriota</taxon>
        <taxon>Terriglobia</taxon>
        <taxon>Terriglobales</taxon>
        <taxon>Acidobacteriaceae</taxon>
        <taxon>Paracidobacterium</taxon>
    </lineage>
</organism>
<sequence length="119" mass="13255">MTILTFAGCNDSTEYETPTPSRFQKTVIGKWESKDGTTVWFGSDGRLKLSTLLNICSIWANYNVSDFSDGTYVVENITHIVGSCNEKAQTGRGREKLDVLDSNHLLFGPLELTRSQDSQ</sequence>
<evidence type="ECO:0000313" key="1">
    <source>
        <dbReference type="EMBL" id="RFU17080.1"/>
    </source>
</evidence>
<reference evidence="1 2" key="1">
    <citation type="submission" date="2018-08" db="EMBL/GenBank/DDBJ databases">
        <title>Acidipila sp. 4G-K13, an acidobacterium isolated from forest soil.</title>
        <authorList>
            <person name="Gao Z.-H."/>
            <person name="Qiu L.-H."/>
        </authorList>
    </citation>
    <scope>NUCLEOTIDE SEQUENCE [LARGE SCALE GENOMIC DNA]</scope>
    <source>
        <strain evidence="1 2">4G-K13</strain>
    </source>
</reference>
<dbReference type="Proteomes" id="UP000264702">
    <property type="component" value="Unassembled WGS sequence"/>
</dbReference>
<protein>
    <submittedName>
        <fullName evidence="1">Uncharacterized protein</fullName>
    </submittedName>
</protein>
<dbReference type="AlphaFoldDB" id="A0A372IQ36"/>
<proteinExistence type="predicted"/>
<evidence type="ECO:0000313" key="2">
    <source>
        <dbReference type="Proteomes" id="UP000264702"/>
    </source>
</evidence>
<keyword evidence="2" id="KW-1185">Reference proteome</keyword>